<dbReference type="SUPFAM" id="SSF56219">
    <property type="entry name" value="DNase I-like"/>
    <property type="match status" value="1"/>
</dbReference>
<comment type="caution">
    <text evidence="2">The sequence shown here is derived from an EMBL/GenBank/DDBJ whole genome shotgun (WGS) entry which is preliminary data.</text>
</comment>
<dbReference type="Gene3D" id="3.60.10.10">
    <property type="entry name" value="Endonuclease/exonuclease/phosphatase"/>
    <property type="match status" value="1"/>
</dbReference>
<feature type="compositionally biased region" description="Basic residues" evidence="1">
    <location>
        <begin position="40"/>
        <end position="53"/>
    </location>
</feature>
<reference evidence="2 3" key="1">
    <citation type="submission" date="2020-09" db="EMBL/GenBank/DDBJ databases">
        <title>De no assembly of potato wild relative species, Solanum commersonii.</title>
        <authorList>
            <person name="Cho K."/>
        </authorList>
    </citation>
    <scope>NUCLEOTIDE SEQUENCE [LARGE SCALE GENOMIC DNA]</scope>
    <source>
        <strain evidence="2">LZ3.2</strain>
        <tissue evidence="2">Leaf</tissue>
    </source>
</reference>
<evidence type="ECO:0000313" key="3">
    <source>
        <dbReference type="Proteomes" id="UP000824120"/>
    </source>
</evidence>
<feature type="region of interest" description="Disordered" evidence="1">
    <location>
        <begin position="38"/>
        <end position="69"/>
    </location>
</feature>
<dbReference type="PANTHER" id="PTHR33710:SF82">
    <property type="match status" value="1"/>
</dbReference>
<evidence type="ECO:0008006" key="4">
    <source>
        <dbReference type="Google" id="ProtNLM"/>
    </source>
</evidence>
<sequence length="266" mass="30920">MNYEWRPKFFSDCLKFGNTNEECWAKVSHDPSVDEFKEATRRKRRAQRKRRNIKTWQARPAIIDEAPDPAPEVNIHVHANKDNAGHGDVTGNIGNELSQREVLWQELRGLGANKQSPWIMSGDFNNVLAMEERIGLPVTQAEIASFNEMANSLQLTPLRTKGCYFTCCNKHQATSRVYCKSDWVFGNLQWLQIFSHVESEFLEAAVSDHFPDIIKCQQRITLHPKPFKLYTTMEHPQFKDILQQVWKMPSRGAEMTIIWSKMKRLK</sequence>
<evidence type="ECO:0000256" key="1">
    <source>
        <dbReference type="SAM" id="MobiDB-lite"/>
    </source>
</evidence>
<proteinExistence type="predicted"/>
<dbReference type="EMBL" id="JACXVP010000001">
    <property type="protein sequence ID" value="KAG5630688.1"/>
    <property type="molecule type" value="Genomic_DNA"/>
</dbReference>
<dbReference type="OrthoDB" id="1305376at2759"/>
<dbReference type="Proteomes" id="UP000824120">
    <property type="component" value="Chromosome 1"/>
</dbReference>
<evidence type="ECO:0000313" key="2">
    <source>
        <dbReference type="EMBL" id="KAG5630688.1"/>
    </source>
</evidence>
<protein>
    <recommendedName>
        <fullName evidence="4">Endonuclease/exonuclease/phosphatase domain-containing protein</fullName>
    </recommendedName>
</protein>
<accession>A0A9J6B1Z3</accession>
<keyword evidence="3" id="KW-1185">Reference proteome</keyword>
<organism evidence="2 3">
    <name type="scientific">Solanum commersonii</name>
    <name type="common">Commerson's wild potato</name>
    <name type="synonym">Commerson's nightshade</name>
    <dbReference type="NCBI Taxonomy" id="4109"/>
    <lineage>
        <taxon>Eukaryota</taxon>
        <taxon>Viridiplantae</taxon>
        <taxon>Streptophyta</taxon>
        <taxon>Embryophyta</taxon>
        <taxon>Tracheophyta</taxon>
        <taxon>Spermatophyta</taxon>
        <taxon>Magnoliopsida</taxon>
        <taxon>eudicotyledons</taxon>
        <taxon>Gunneridae</taxon>
        <taxon>Pentapetalae</taxon>
        <taxon>asterids</taxon>
        <taxon>lamiids</taxon>
        <taxon>Solanales</taxon>
        <taxon>Solanaceae</taxon>
        <taxon>Solanoideae</taxon>
        <taxon>Solaneae</taxon>
        <taxon>Solanum</taxon>
    </lineage>
</organism>
<gene>
    <name evidence="2" type="ORF">H5410_002405</name>
</gene>
<name>A0A9J6B1Z3_SOLCO</name>
<feature type="non-terminal residue" evidence="2">
    <location>
        <position position="266"/>
    </location>
</feature>
<dbReference type="AlphaFoldDB" id="A0A9J6B1Z3"/>
<dbReference type="PANTHER" id="PTHR33710">
    <property type="entry name" value="BNAC02G09200D PROTEIN"/>
    <property type="match status" value="1"/>
</dbReference>
<dbReference type="InterPro" id="IPR036691">
    <property type="entry name" value="Endo/exonu/phosph_ase_sf"/>
</dbReference>